<dbReference type="Proteomes" id="UP000202419">
    <property type="component" value="Segment"/>
</dbReference>
<name>A7IWB8_PBCVN</name>
<keyword evidence="2" id="KW-1185">Reference proteome</keyword>
<dbReference type="RefSeq" id="YP_001497439.1">
    <property type="nucleotide sequence ID" value="NC_009898.1"/>
</dbReference>
<evidence type="ECO:0000313" key="1">
    <source>
        <dbReference type="EMBL" id="ABT14642.1"/>
    </source>
</evidence>
<evidence type="ECO:0000313" key="2">
    <source>
        <dbReference type="Proteomes" id="UP000202419"/>
    </source>
</evidence>
<proteinExistence type="predicted"/>
<reference evidence="1 2" key="1">
    <citation type="journal article" date="2007" name="Virology">
        <title>Sequence and annotation of the 369-kb NY-2A and the 345-kb AR158 viruses that infect Chlorella NC64A.</title>
        <authorList>
            <person name="Fitzgerald L.A."/>
            <person name="Graves M.V."/>
            <person name="Li X."/>
            <person name="Feldblyum T."/>
            <person name="Nierman W.C."/>
            <person name="Van Etten J.L."/>
        </authorList>
    </citation>
    <scope>NUCLEOTIDE SEQUENCE [LARGE SCALE GENOMIC DNA]</scope>
    <source>
        <strain evidence="1 2">NY-2A</strain>
    </source>
</reference>
<accession>A7IWB8</accession>
<protein>
    <submittedName>
        <fullName evidence="1">Uncharacterized protein b243R</fullName>
    </submittedName>
</protein>
<organismHost>
    <name type="scientific">Chlorella</name>
    <dbReference type="NCBI Taxonomy" id="3071"/>
</organismHost>
<sequence>MVFLVRMERCKNSRSDPVEKCYSRVRVIVERYTKIRRNHGREYLCRSGKESSRQWWNRSCFVRWRNRDGVSDRNQGYR</sequence>
<dbReference type="EMBL" id="DQ491002">
    <property type="protein sequence ID" value="ABT14642.1"/>
    <property type="molecule type" value="Genomic_DNA"/>
</dbReference>
<organism evidence="1 2">
    <name type="scientific">Paramecium bursaria Chlorella virus NY2A</name>
    <name type="common">PBCV-NY2A</name>
    <dbReference type="NCBI Taxonomy" id="46021"/>
    <lineage>
        <taxon>Viruses</taxon>
        <taxon>Varidnaviria</taxon>
        <taxon>Bamfordvirae</taxon>
        <taxon>Nucleocytoviricota</taxon>
        <taxon>Megaviricetes</taxon>
        <taxon>Algavirales</taxon>
        <taxon>Phycodnaviridae</taxon>
        <taxon>Chlorovirus</taxon>
        <taxon>Chlorovirus americanus</taxon>
    </lineage>
</organism>
<dbReference type="KEGG" id="vg:5659336"/>
<dbReference type="GeneID" id="5659336"/>
<gene>
    <name evidence="1" type="primary">b243R</name>
    <name evidence="1" type="ORF">NY2A_b243R</name>
</gene>